<gene>
    <name evidence="6" type="ORF">DYI37_17255</name>
</gene>
<dbReference type="InterPro" id="IPR039420">
    <property type="entry name" value="WalR-like"/>
</dbReference>
<dbReference type="PROSITE" id="PS50110">
    <property type="entry name" value="RESPONSE_REGULATORY"/>
    <property type="match status" value="1"/>
</dbReference>
<reference evidence="6 7" key="1">
    <citation type="submission" date="2018-08" db="EMBL/GenBank/DDBJ databases">
        <title>Fulvimarina sp. 85, whole genome shotgun sequence.</title>
        <authorList>
            <person name="Tuo L."/>
        </authorList>
    </citation>
    <scope>NUCLEOTIDE SEQUENCE [LARGE SCALE GENOMIC DNA]</scope>
    <source>
        <strain evidence="6 7">85</strain>
    </source>
</reference>
<dbReference type="PRINTS" id="PR00038">
    <property type="entry name" value="HTHLUXR"/>
</dbReference>
<dbReference type="GO" id="GO:0000160">
    <property type="term" value="P:phosphorelay signal transduction system"/>
    <property type="evidence" value="ECO:0007669"/>
    <property type="project" value="InterPro"/>
</dbReference>
<dbReference type="EMBL" id="QURL01000008">
    <property type="protein sequence ID" value="RFC62252.1"/>
    <property type="molecule type" value="Genomic_DNA"/>
</dbReference>
<comment type="caution">
    <text evidence="6">The sequence shown here is derived from an EMBL/GenBank/DDBJ whole genome shotgun (WGS) entry which is preliminary data.</text>
</comment>
<dbReference type="SUPFAM" id="SSF52172">
    <property type="entry name" value="CheY-like"/>
    <property type="match status" value="1"/>
</dbReference>
<dbReference type="SMART" id="SM00421">
    <property type="entry name" value="HTH_LUXR"/>
    <property type="match status" value="1"/>
</dbReference>
<dbReference type="RefSeq" id="WP_116684520.1">
    <property type="nucleotide sequence ID" value="NZ_QURL01000008.1"/>
</dbReference>
<sequence>MSTAFQVSLAVVDDHPIVRQGLITVLGRDPRFQIVAEGSSTSEALEIAIRHKPKVMLLDLGMPGGGGIEALALIRAHVPTTKCAILTVCDDAETAIKALNTGACGYILKGVSASDLKSAVWTIVNDQSFISPEFATKLLHAAQGGERRGQSEGLSHREEQILAEVEAGLTNRQIADKLGLSEKTVKYYMTTIMHKYGVTNRVSAVVAAQKLRSSQTRSNV</sequence>
<dbReference type="InterPro" id="IPR001789">
    <property type="entry name" value="Sig_transdc_resp-reg_receiver"/>
</dbReference>
<evidence type="ECO:0000259" key="4">
    <source>
        <dbReference type="PROSITE" id="PS50043"/>
    </source>
</evidence>
<dbReference type="AlphaFoldDB" id="A0A371WZ55"/>
<dbReference type="Proteomes" id="UP000264310">
    <property type="component" value="Unassembled WGS sequence"/>
</dbReference>
<dbReference type="SUPFAM" id="SSF46894">
    <property type="entry name" value="C-terminal effector domain of the bipartite response regulators"/>
    <property type="match status" value="1"/>
</dbReference>
<evidence type="ECO:0000313" key="7">
    <source>
        <dbReference type="Proteomes" id="UP000264310"/>
    </source>
</evidence>
<dbReference type="Pfam" id="PF00072">
    <property type="entry name" value="Response_reg"/>
    <property type="match status" value="1"/>
</dbReference>
<dbReference type="CDD" id="cd17535">
    <property type="entry name" value="REC_NarL-like"/>
    <property type="match status" value="1"/>
</dbReference>
<dbReference type="InterPro" id="IPR016032">
    <property type="entry name" value="Sig_transdc_resp-reg_C-effctor"/>
</dbReference>
<dbReference type="CDD" id="cd06170">
    <property type="entry name" value="LuxR_C_like"/>
    <property type="match status" value="1"/>
</dbReference>
<evidence type="ECO:0000256" key="2">
    <source>
        <dbReference type="ARBA" id="ARBA00023125"/>
    </source>
</evidence>
<evidence type="ECO:0000256" key="3">
    <source>
        <dbReference type="PROSITE-ProRule" id="PRU00169"/>
    </source>
</evidence>
<dbReference type="OrthoDB" id="3678174at2"/>
<dbReference type="InterPro" id="IPR011006">
    <property type="entry name" value="CheY-like_superfamily"/>
</dbReference>
<dbReference type="PANTHER" id="PTHR43214">
    <property type="entry name" value="TWO-COMPONENT RESPONSE REGULATOR"/>
    <property type="match status" value="1"/>
</dbReference>
<feature type="domain" description="Response regulatory" evidence="5">
    <location>
        <begin position="8"/>
        <end position="124"/>
    </location>
</feature>
<dbReference type="PANTHER" id="PTHR43214:SF43">
    <property type="entry name" value="TWO-COMPONENT RESPONSE REGULATOR"/>
    <property type="match status" value="1"/>
</dbReference>
<name>A0A371WZ55_9HYPH</name>
<evidence type="ECO:0000313" key="6">
    <source>
        <dbReference type="EMBL" id="RFC62252.1"/>
    </source>
</evidence>
<dbReference type="Pfam" id="PF00196">
    <property type="entry name" value="GerE"/>
    <property type="match status" value="1"/>
</dbReference>
<dbReference type="GO" id="GO:0006355">
    <property type="term" value="P:regulation of DNA-templated transcription"/>
    <property type="evidence" value="ECO:0007669"/>
    <property type="project" value="InterPro"/>
</dbReference>
<evidence type="ECO:0000259" key="5">
    <source>
        <dbReference type="PROSITE" id="PS50110"/>
    </source>
</evidence>
<evidence type="ECO:0000256" key="1">
    <source>
        <dbReference type="ARBA" id="ARBA00022553"/>
    </source>
</evidence>
<dbReference type="PROSITE" id="PS50043">
    <property type="entry name" value="HTH_LUXR_2"/>
    <property type="match status" value="1"/>
</dbReference>
<feature type="modified residue" description="4-aspartylphosphate" evidence="3">
    <location>
        <position position="59"/>
    </location>
</feature>
<keyword evidence="7" id="KW-1185">Reference proteome</keyword>
<organism evidence="6 7">
    <name type="scientific">Fulvimarina endophytica</name>
    <dbReference type="NCBI Taxonomy" id="2293836"/>
    <lineage>
        <taxon>Bacteria</taxon>
        <taxon>Pseudomonadati</taxon>
        <taxon>Pseudomonadota</taxon>
        <taxon>Alphaproteobacteria</taxon>
        <taxon>Hyphomicrobiales</taxon>
        <taxon>Aurantimonadaceae</taxon>
        <taxon>Fulvimarina</taxon>
    </lineage>
</organism>
<proteinExistence type="predicted"/>
<protein>
    <submittedName>
        <fullName evidence="6">DNA-binding response regulator</fullName>
    </submittedName>
</protein>
<feature type="domain" description="HTH luxR-type" evidence="4">
    <location>
        <begin position="147"/>
        <end position="212"/>
    </location>
</feature>
<keyword evidence="2 6" id="KW-0238">DNA-binding</keyword>
<dbReference type="GO" id="GO:0003677">
    <property type="term" value="F:DNA binding"/>
    <property type="evidence" value="ECO:0007669"/>
    <property type="project" value="UniProtKB-KW"/>
</dbReference>
<dbReference type="InterPro" id="IPR058245">
    <property type="entry name" value="NreC/VraR/RcsB-like_REC"/>
</dbReference>
<keyword evidence="1 3" id="KW-0597">Phosphoprotein</keyword>
<accession>A0A371WZ55</accession>
<dbReference type="InterPro" id="IPR000792">
    <property type="entry name" value="Tscrpt_reg_LuxR_C"/>
</dbReference>
<dbReference type="SMART" id="SM00448">
    <property type="entry name" value="REC"/>
    <property type="match status" value="1"/>
</dbReference>
<dbReference type="Gene3D" id="3.40.50.2300">
    <property type="match status" value="1"/>
</dbReference>